<gene>
    <name evidence="2" type="ORF">CSO01_05010</name>
</gene>
<organism evidence="2 3">
    <name type="scientific">Cellulomonas soli</name>
    <dbReference type="NCBI Taxonomy" id="931535"/>
    <lineage>
        <taxon>Bacteria</taxon>
        <taxon>Bacillati</taxon>
        <taxon>Actinomycetota</taxon>
        <taxon>Actinomycetes</taxon>
        <taxon>Micrococcales</taxon>
        <taxon>Cellulomonadaceae</taxon>
        <taxon>Cellulomonas</taxon>
    </lineage>
</organism>
<dbReference type="OrthoDB" id="4816185at2"/>
<evidence type="ECO:0000313" key="2">
    <source>
        <dbReference type="EMBL" id="GEP67786.1"/>
    </source>
</evidence>
<sequence length="464" mass="49818">MTAATYGGLLWDASRHMGEGCRLVRLDRFADKIEADLAVAAYYGLLDAASQHVWALISPARMAGVAASEHPHPIEATALVMANVLQVGPDDLPPHPSVIAPDRHPWDYASRVLRAASDLVASHVTITGGAHTPDAPLVWDEQARNGALARMGEFVAQLTATQDMLGLRAGQAGVRWEKVGRWLPPADRTQAAALAVVRVAQVMGVIATELDSLTAASARVHGGTQIDRLGDLVARIRRTAWDLREHPDYSVQTLADTARVGFEVAVHTATFHGVDLHDPAVAARDPGARRAATWLALMADLRGYLGAGPADRRVRADATALHDLLGDLVPRDRLAGDRGASARPEERRLGGALHGACAAFEQAAEWNAAAFARLARSEQVYVPIDSLTGDQLSDRPELAAARLTHSTRLVPAPAERTEATLDRYRDVAHLSAVPHLERTQALPTSHMPSRHDDTIPAIGLEPTR</sequence>
<protein>
    <submittedName>
        <fullName evidence="2">Uncharacterized protein</fullName>
    </submittedName>
</protein>
<evidence type="ECO:0000256" key="1">
    <source>
        <dbReference type="SAM" id="MobiDB-lite"/>
    </source>
</evidence>
<name>A0A512P9B6_9CELL</name>
<dbReference type="Proteomes" id="UP000321798">
    <property type="component" value="Unassembled WGS sequence"/>
</dbReference>
<accession>A0A512P9B6</accession>
<reference evidence="2 3" key="1">
    <citation type="submission" date="2019-07" db="EMBL/GenBank/DDBJ databases">
        <title>Whole genome shotgun sequence of Cellulomonas soli NBRC 109434.</title>
        <authorList>
            <person name="Hosoyama A."/>
            <person name="Uohara A."/>
            <person name="Ohji S."/>
            <person name="Ichikawa N."/>
        </authorList>
    </citation>
    <scope>NUCLEOTIDE SEQUENCE [LARGE SCALE GENOMIC DNA]</scope>
    <source>
        <strain evidence="2 3">NBRC 109434</strain>
    </source>
</reference>
<dbReference type="AlphaFoldDB" id="A0A512P9B6"/>
<comment type="caution">
    <text evidence="2">The sequence shown here is derived from an EMBL/GenBank/DDBJ whole genome shotgun (WGS) entry which is preliminary data.</text>
</comment>
<keyword evidence="3" id="KW-1185">Reference proteome</keyword>
<dbReference type="EMBL" id="BKAL01000002">
    <property type="protein sequence ID" value="GEP67786.1"/>
    <property type="molecule type" value="Genomic_DNA"/>
</dbReference>
<dbReference type="RefSeq" id="WP_146951566.1">
    <property type="nucleotide sequence ID" value="NZ_BAABBJ010000015.1"/>
</dbReference>
<feature type="region of interest" description="Disordered" evidence="1">
    <location>
        <begin position="439"/>
        <end position="464"/>
    </location>
</feature>
<proteinExistence type="predicted"/>
<evidence type="ECO:0000313" key="3">
    <source>
        <dbReference type="Proteomes" id="UP000321798"/>
    </source>
</evidence>